<evidence type="ECO:0000256" key="1">
    <source>
        <dbReference type="SAM" id="SignalP"/>
    </source>
</evidence>
<dbReference type="RefSeq" id="XP_031927910.1">
    <property type="nucleotide sequence ID" value="XM_032064523.1"/>
</dbReference>
<evidence type="ECO:0000313" key="3">
    <source>
        <dbReference type="Proteomes" id="UP000326268"/>
    </source>
</evidence>
<proteinExistence type="predicted"/>
<gene>
    <name evidence="2" type="ORF">BDV27DRAFT_110678</name>
</gene>
<evidence type="ECO:0000313" key="2">
    <source>
        <dbReference type="EMBL" id="KAE8364829.1"/>
    </source>
</evidence>
<protein>
    <submittedName>
        <fullName evidence="2">Uncharacterized protein</fullName>
    </submittedName>
</protein>
<feature type="chain" id="PRO_5024905408" evidence="1">
    <location>
        <begin position="25"/>
        <end position="103"/>
    </location>
</feature>
<organism evidence="2 3">
    <name type="scientific">Aspergillus caelatus</name>
    <dbReference type="NCBI Taxonomy" id="61420"/>
    <lineage>
        <taxon>Eukaryota</taxon>
        <taxon>Fungi</taxon>
        <taxon>Dikarya</taxon>
        <taxon>Ascomycota</taxon>
        <taxon>Pezizomycotina</taxon>
        <taxon>Eurotiomycetes</taxon>
        <taxon>Eurotiomycetidae</taxon>
        <taxon>Eurotiales</taxon>
        <taxon>Aspergillaceae</taxon>
        <taxon>Aspergillus</taxon>
        <taxon>Aspergillus subgen. Circumdati</taxon>
    </lineage>
</organism>
<feature type="signal peptide" evidence="1">
    <location>
        <begin position="1"/>
        <end position="24"/>
    </location>
</feature>
<dbReference type="AlphaFoldDB" id="A0A5N7A6U3"/>
<sequence>MMMMIHIPVTFLYYVCNLPLSVFGDVVNINTITGISSSYQVGYSHIISCAFNAPDWRLNQVKHMYGVNYYHVPYFASHASFRYVTTELLKHFNDLDSHLSTLS</sequence>
<name>A0A5N7A6U3_9EURO</name>
<dbReference type="OrthoDB" id="10581428at2759"/>
<reference evidence="2 3" key="1">
    <citation type="submission" date="2019-04" db="EMBL/GenBank/DDBJ databases">
        <title>Friends and foes A comparative genomics studyof 23 Aspergillus species from section Flavi.</title>
        <authorList>
            <consortium name="DOE Joint Genome Institute"/>
            <person name="Kjaerbolling I."/>
            <person name="Vesth T."/>
            <person name="Frisvad J.C."/>
            <person name="Nybo J.L."/>
            <person name="Theobald S."/>
            <person name="Kildgaard S."/>
            <person name="Isbrandt T."/>
            <person name="Kuo A."/>
            <person name="Sato A."/>
            <person name="Lyhne E.K."/>
            <person name="Kogle M.E."/>
            <person name="Wiebenga A."/>
            <person name="Kun R.S."/>
            <person name="Lubbers R.J."/>
            <person name="Makela M.R."/>
            <person name="Barry K."/>
            <person name="Chovatia M."/>
            <person name="Clum A."/>
            <person name="Daum C."/>
            <person name="Haridas S."/>
            <person name="He G."/>
            <person name="LaButti K."/>
            <person name="Lipzen A."/>
            <person name="Mondo S."/>
            <person name="Riley R."/>
            <person name="Salamov A."/>
            <person name="Simmons B.A."/>
            <person name="Magnuson J.K."/>
            <person name="Henrissat B."/>
            <person name="Mortensen U.H."/>
            <person name="Larsen T.O."/>
            <person name="Devries R.P."/>
            <person name="Grigoriev I.V."/>
            <person name="Machida M."/>
            <person name="Baker S.E."/>
            <person name="Andersen M.R."/>
        </authorList>
    </citation>
    <scope>NUCLEOTIDE SEQUENCE [LARGE SCALE GENOMIC DNA]</scope>
    <source>
        <strain evidence="2 3">CBS 763.97</strain>
    </source>
</reference>
<dbReference type="GeneID" id="43648969"/>
<keyword evidence="1" id="KW-0732">Signal</keyword>
<keyword evidence="3" id="KW-1185">Reference proteome</keyword>
<accession>A0A5N7A6U3</accession>
<dbReference type="Proteomes" id="UP000326268">
    <property type="component" value="Unassembled WGS sequence"/>
</dbReference>
<dbReference type="EMBL" id="ML737643">
    <property type="protein sequence ID" value="KAE8364829.1"/>
    <property type="molecule type" value="Genomic_DNA"/>
</dbReference>